<comment type="caution">
    <text evidence="2">The sequence shown here is derived from an EMBL/GenBank/DDBJ whole genome shotgun (WGS) entry which is preliminary data.</text>
</comment>
<organism evidence="2 3">
    <name type="scientific">Desulfotignum phosphitoxidans DSM 13687</name>
    <dbReference type="NCBI Taxonomy" id="1286635"/>
    <lineage>
        <taxon>Bacteria</taxon>
        <taxon>Pseudomonadati</taxon>
        <taxon>Thermodesulfobacteriota</taxon>
        <taxon>Desulfobacteria</taxon>
        <taxon>Desulfobacterales</taxon>
        <taxon>Desulfobacteraceae</taxon>
        <taxon>Desulfotignum</taxon>
    </lineage>
</organism>
<proteinExistence type="predicted"/>
<keyword evidence="3" id="KW-1185">Reference proteome</keyword>
<reference evidence="2 3" key="1">
    <citation type="journal article" date="2013" name="Genome Announc.">
        <title>Draft Genome Sequence of Desulfotignum phosphitoxidans DSM 13687 Strain FiPS-3.</title>
        <authorList>
            <person name="Poehlein A."/>
            <person name="Daniel R."/>
            <person name="Simeonova D.D."/>
        </authorList>
    </citation>
    <scope>NUCLEOTIDE SEQUENCE [LARGE SCALE GENOMIC DNA]</scope>
    <source>
        <strain evidence="2 3">DSM 13687</strain>
    </source>
</reference>
<accession>S0G3Y5</accession>
<evidence type="ECO:0000313" key="3">
    <source>
        <dbReference type="Proteomes" id="UP000014216"/>
    </source>
</evidence>
<gene>
    <name evidence="2" type="ORF">Dpo_7c00310</name>
</gene>
<protein>
    <submittedName>
        <fullName evidence="2">Uncharacterized protein</fullName>
    </submittedName>
</protein>
<dbReference type="Proteomes" id="UP000014216">
    <property type="component" value="Unassembled WGS sequence"/>
</dbReference>
<feature type="transmembrane region" description="Helical" evidence="1">
    <location>
        <begin position="6"/>
        <end position="25"/>
    </location>
</feature>
<name>S0G3Y5_9BACT</name>
<sequence length="31" mass="3205">MKHLWINVLVIGMIVAGYALPALAVGGGGPW</sequence>
<keyword evidence="1" id="KW-1133">Transmembrane helix</keyword>
<evidence type="ECO:0000256" key="1">
    <source>
        <dbReference type="SAM" id="Phobius"/>
    </source>
</evidence>
<keyword evidence="1" id="KW-0812">Transmembrane</keyword>
<dbReference type="EMBL" id="APJX01000007">
    <property type="protein sequence ID" value="EMS78561.1"/>
    <property type="molecule type" value="Genomic_DNA"/>
</dbReference>
<dbReference type="AlphaFoldDB" id="S0G3Y5"/>
<evidence type="ECO:0000313" key="2">
    <source>
        <dbReference type="EMBL" id="EMS78561.1"/>
    </source>
</evidence>
<keyword evidence="1" id="KW-0472">Membrane</keyword>